<feature type="compositionally biased region" description="Basic and acidic residues" evidence="2">
    <location>
        <begin position="885"/>
        <end position="894"/>
    </location>
</feature>
<protein>
    <recommendedName>
        <fullName evidence="3">Protein kinase domain-containing protein</fullName>
    </recommendedName>
</protein>
<evidence type="ECO:0000256" key="2">
    <source>
        <dbReference type="SAM" id="MobiDB-lite"/>
    </source>
</evidence>
<feature type="domain" description="Protein kinase" evidence="3">
    <location>
        <begin position="327"/>
        <end position="680"/>
    </location>
</feature>
<accession>A0A0G4ES84</accession>
<dbReference type="VEuPathDB" id="CryptoDB:Vbra_12800"/>
<dbReference type="Proteomes" id="UP000041254">
    <property type="component" value="Unassembled WGS sequence"/>
</dbReference>
<organism evidence="4 5">
    <name type="scientific">Vitrella brassicaformis (strain CCMP3155)</name>
    <dbReference type="NCBI Taxonomy" id="1169540"/>
    <lineage>
        <taxon>Eukaryota</taxon>
        <taxon>Sar</taxon>
        <taxon>Alveolata</taxon>
        <taxon>Colpodellida</taxon>
        <taxon>Vitrellaceae</taxon>
        <taxon>Vitrella</taxon>
    </lineage>
</organism>
<dbReference type="InterPro" id="IPR011009">
    <property type="entry name" value="Kinase-like_dom_sf"/>
</dbReference>
<dbReference type="PROSITE" id="PS50011">
    <property type="entry name" value="PROTEIN_KINASE_DOM"/>
    <property type="match status" value="1"/>
</dbReference>
<dbReference type="EMBL" id="CDMY01000295">
    <property type="protein sequence ID" value="CEM00531.1"/>
    <property type="molecule type" value="Genomic_DNA"/>
</dbReference>
<dbReference type="PANTHER" id="PTHR10566">
    <property type="entry name" value="CHAPERONE-ACTIVITY OF BC1 COMPLEX CABC1 -RELATED"/>
    <property type="match status" value="1"/>
</dbReference>
<proteinExistence type="inferred from homology"/>
<dbReference type="AlphaFoldDB" id="A0A0G4ES84"/>
<keyword evidence="5" id="KW-1185">Reference proteome</keyword>
<evidence type="ECO:0000313" key="4">
    <source>
        <dbReference type="EMBL" id="CEM00531.1"/>
    </source>
</evidence>
<evidence type="ECO:0000259" key="3">
    <source>
        <dbReference type="PROSITE" id="PS50011"/>
    </source>
</evidence>
<evidence type="ECO:0000256" key="1">
    <source>
        <dbReference type="ARBA" id="ARBA00009670"/>
    </source>
</evidence>
<dbReference type="PhylomeDB" id="A0A0G4ES84"/>
<dbReference type="Pfam" id="PF03109">
    <property type="entry name" value="ABC1"/>
    <property type="match status" value="1"/>
</dbReference>
<dbReference type="OrthoDB" id="427480at2759"/>
<sequence>MKYGEPWQWSSPTPTAASAGVVAQLKTALESSVDSARGALSSLGDSWNALVSSAVPKMTGASGGGAVDLIKAEEALKQKIAASMDLDPSTVQIDPSSPFITVREQLVDLLSNIPPELNIDTSGFRETTLATLDFYNWLWSVYPIPNKAEIKNALVFLAQADAAAVALDLVLGGIFVYSLTKGFGKGKLSADDGPPPRYNITDYERFFAQRRDVVTDRVTELLWRGGGLAWKIWRDTKGRDYETNEPKRAQELRELITDLGPAFIKIGQGVSVRPDLLSETYLRELQKLQDRVPPFGADEAKQVLLKELQAAGGSPDQTLEDYFEDVSVFDEPVAAASLGQVYKAKWKRTGKTVAVKIQRPDLLAKCSLDLFVIRKALSLGAAASFLPKRTRDSCRSFGKVIDNAGARFIEELDYMKEAANQRRFKEEVEANALLDGSIVVPGVVKASQFVLVTEWIDGQKLTDLSIKEDDTPATKADKEVVLEKVVKSLLNCYLVQLLETGWLHADPHPGNFLRTADGRLCVLDFGLMTEIKPDQRVALVEYVAHLSARDYDKALNDLITLGFIPPEIGADPEKRAIVVPLLSNVLGQLANGGGASGINVESVGRDVEELSKQYPISIPSYFGLIVRAFGTLEGLGLGLDKQFSILSECLPYLAKRLLTDDSPRVREALRSFLYGKQNYLDPERVNQILQGYTSFTLDVTDPSTFLGAGLSEEQQEQVLTATGQRARPPPGSPQARASETLANRLAAFQVDETTKELLEILLAPEGNFVQDLVLDEAVRLTDAVTRTTAGGAARAVRSATDSIQQQFTNLSPAALFLLPILPQATVANAISRSVEELNQPTEEDAKTIQTAQQVLRAIAPNALTTSLRRQLAPTALRNFQPAEDDDRRRADGRNRRPTFVQTLERARERRRERRRLALAQLNALQEVSRVLNDLSPGITTVVDKFARKLTRRVLQRLANDLLAGKEEGKR</sequence>
<dbReference type="PANTHER" id="PTHR10566:SF118">
    <property type="entry name" value="PROTEIN KINASE DOMAIN-CONTAINING PROTEIN"/>
    <property type="match status" value="1"/>
</dbReference>
<reference evidence="4 5" key="1">
    <citation type="submission" date="2014-11" db="EMBL/GenBank/DDBJ databases">
        <authorList>
            <person name="Zhu J."/>
            <person name="Qi W."/>
            <person name="Song R."/>
        </authorList>
    </citation>
    <scope>NUCLEOTIDE SEQUENCE [LARGE SCALE GENOMIC DNA]</scope>
</reference>
<gene>
    <name evidence="4" type="ORF">Vbra_12800</name>
</gene>
<dbReference type="STRING" id="1169540.A0A0G4ES84"/>
<dbReference type="InterPro" id="IPR004147">
    <property type="entry name" value="ABC1_dom"/>
</dbReference>
<feature type="region of interest" description="Disordered" evidence="2">
    <location>
        <begin position="878"/>
        <end position="897"/>
    </location>
</feature>
<evidence type="ECO:0000313" key="5">
    <source>
        <dbReference type="Proteomes" id="UP000041254"/>
    </source>
</evidence>
<comment type="similarity">
    <text evidence="1">Belongs to the protein kinase superfamily. ADCK protein kinase family.</text>
</comment>
<dbReference type="Gene3D" id="1.10.510.10">
    <property type="entry name" value="Transferase(Phosphotransferase) domain 1"/>
    <property type="match status" value="1"/>
</dbReference>
<name>A0A0G4ES84_VITBC</name>
<dbReference type="GO" id="GO:0004672">
    <property type="term" value="F:protein kinase activity"/>
    <property type="evidence" value="ECO:0007669"/>
    <property type="project" value="InterPro"/>
</dbReference>
<dbReference type="SUPFAM" id="SSF56112">
    <property type="entry name" value="Protein kinase-like (PK-like)"/>
    <property type="match status" value="1"/>
</dbReference>
<dbReference type="CDD" id="cd05121">
    <property type="entry name" value="ABC1_ADCK3-like"/>
    <property type="match status" value="1"/>
</dbReference>
<feature type="region of interest" description="Disordered" evidence="2">
    <location>
        <begin position="717"/>
        <end position="736"/>
    </location>
</feature>
<dbReference type="SMART" id="SM00220">
    <property type="entry name" value="S_TKc"/>
    <property type="match status" value="1"/>
</dbReference>
<dbReference type="OMA" id="PYLMVER"/>
<dbReference type="InterPro" id="IPR050154">
    <property type="entry name" value="UbiB_kinase"/>
</dbReference>
<dbReference type="InterPro" id="IPR000719">
    <property type="entry name" value="Prot_kinase_dom"/>
</dbReference>
<dbReference type="GO" id="GO:0005524">
    <property type="term" value="F:ATP binding"/>
    <property type="evidence" value="ECO:0007669"/>
    <property type="project" value="InterPro"/>
</dbReference>
<dbReference type="InParanoid" id="A0A0G4ES84"/>